<dbReference type="STRING" id="1962155.B1813_06905"/>
<name>A0A1V9A4Y4_SACPI</name>
<dbReference type="AlphaFoldDB" id="A0A1V9A4Y4"/>
<accession>A0A1V9A4Y4</accession>
<reference evidence="1 2" key="1">
    <citation type="submission" date="2017-02" db="EMBL/GenBank/DDBJ databases">
        <title>Draft genome of Saccharomonospora sp. 154.</title>
        <authorList>
            <person name="Alonso-Carmona G.S."/>
            <person name="De La Haba R."/>
            <person name="Vera-Gargallo B."/>
            <person name="Sandoval-Trujillo A.H."/>
            <person name="Ramirez-Duran N."/>
            <person name="Ventosa A."/>
        </authorList>
    </citation>
    <scope>NUCLEOTIDE SEQUENCE [LARGE SCALE GENOMIC DNA]</scope>
    <source>
        <strain evidence="1 2">LRS4.154</strain>
    </source>
</reference>
<organism evidence="1 2">
    <name type="scientific">Saccharomonospora piscinae</name>
    <dbReference type="NCBI Taxonomy" id="687388"/>
    <lineage>
        <taxon>Bacteria</taxon>
        <taxon>Bacillati</taxon>
        <taxon>Actinomycetota</taxon>
        <taxon>Actinomycetes</taxon>
        <taxon>Pseudonocardiales</taxon>
        <taxon>Pseudonocardiaceae</taxon>
        <taxon>Saccharomonospora</taxon>
    </lineage>
</organism>
<dbReference type="Gene3D" id="1.20.1260.20">
    <property type="entry name" value="PPE superfamily"/>
    <property type="match status" value="1"/>
</dbReference>
<gene>
    <name evidence="1" type="ORF">B1813_06905</name>
</gene>
<dbReference type="InterPro" id="IPR022536">
    <property type="entry name" value="EspC"/>
</dbReference>
<evidence type="ECO:0000313" key="1">
    <source>
        <dbReference type="EMBL" id="OQO92004.1"/>
    </source>
</evidence>
<protein>
    <recommendedName>
        <fullName evidence="3">Excreted virulence factor EspC, type VII ESX diderm</fullName>
    </recommendedName>
</protein>
<sequence>MSSPHGYTIDPDELFSHARAVAQLQQPIDRLVAATDEAAPIGLSLAYGTNCQSFGLALDPAEQQAKDTARALSDAVDSAARSLTSAVDRYVRSEEQTSHVLREIGKDLPSDASNGLIEKGTSWDWKDYHPGVGSPWTNMDDKNVFKGAGIAGNTWDLLLEIENEGERNYGEMMGQITSVGADAAGFVGDPLGTGVSWLAGWAMEHLKPFKLILDGLAGNPDVIQAASKTWKNVGDEWNRLAEHYTRALQHGAGGWDGAGGAAYRDTANTIIEAMKATANLAHTMSIIVGATGDLVNCVRNAARDLTAQAAGQLAVYAAKSFYKPPFEELSNLRFHLKNLKNLVNFLVVLVNHFGREIPLVIEAYKTVATIVPKLNGI</sequence>
<proteinExistence type="predicted"/>
<dbReference type="Proteomes" id="UP000192591">
    <property type="component" value="Unassembled WGS sequence"/>
</dbReference>
<evidence type="ECO:0008006" key="3">
    <source>
        <dbReference type="Google" id="ProtNLM"/>
    </source>
</evidence>
<dbReference type="RefSeq" id="WP_081191138.1">
    <property type="nucleotide sequence ID" value="NZ_MWIH01000005.1"/>
</dbReference>
<comment type="caution">
    <text evidence="1">The sequence shown here is derived from an EMBL/GenBank/DDBJ whole genome shotgun (WGS) entry which is preliminary data.</text>
</comment>
<dbReference type="EMBL" id="MWIH01000005">
    <property type="protein sequence ID" value="OQO92004.1"/>
    <property type="molecule type" value="Genomic_DNA"/>
</dbReference>
<keyword evidence="2" id="KW-1185">Reference proteome</keyword>
<dbReference type="InterPro" id="IPR038332">
    <property type="entry name" value="PPE_sf"/>
</dbReference>
<evidence type="ECO:0000313" key="2">
    <source>
        <dbReference type="Proteomes" id="UP000192591"/>
    </source>
</evidence>
<dbReference type="GO" id="GO:0009306">
    <property type="term" value="P:protein secretion"/>
    <property type="evidence" value="ECO:0007669"/>
    <property type="project" value="InterPro"/>
</dbReference>
<dbReference type="Pfam" id="PF10824">
    <property type="entry name" value="T7SS_ESX_EspC"/>
    <property type="match status" value="1"/>
</dbReference>